<proteinExistence type="inferred from homology"/>
<evidence type="ECO:0000313" key="9">
    <source>
        <dbReference type="Proteomes" id="UP000494245"/>
    </source>
</evidence>
<feature type="binding site" evidence="4">
    <location>
        <position position="51"/>
    </location>
    <ligand>
        <name>FAD</name>
        <dbReference type="ChEBI" id="CHEBI:57692"/>
    </ligand>
</feature>
<dbReference type="PANTHER" id="PTHR43014">
    <property type="entry name" value="MERCURIC REDUCTASE"/>
    <property type="match status" value="1"/>
</dbReference>
<evidence type="ECO:0000256" key="4">
    <source>
        <dbReference type="PIRSR" id="PIRSR000350-3"/>
    </source>
</evidence>
<feature type="binding site" evidence="4">
    <location>
        <position position="300"/>
    </location>
    <ligand>
        <name>FAD</name>
        <dbReference type="ChEBI" id="CHEBI:57692"/>
    </ligand>
</feature>
<feature type="domain" description="Pyridine nucleotide-disulphide oxidoreductase dimerisation" evidence="6">
    <location>
        <begin position="335"/>
        <end position="440"/>
    </location>
</feature>
<gene>
    <name evidence="8" type="primary">garB</name>
    <name evidence="8" type="ORF">NNJEOMEG_01296</name>
</gene>
<organism evidence="8 9">
    <name type="scientific">Fundidesulfovibrio magnetotacticus</name>
    <dbReference type="NCBI Taxonomy" id="2730080"/>
    <lineage>
        <taxon>Bacteria</taxon>
        <taxon>Pseudomonadati</taxon>
        <taxon>Thermodesulfobacteriota</taxon>
        <taxon>Desulfovibrionia</taxon>
        <taxon>Desulfovibrionales</taxon>
        <taxon>Desulfovibrionaceae</taxon>
        <taxon>Fundidesulfovibrio</taxon>
    </lineage>
</organism>
<feature type="binding site" evidence="4">
    <location>
        <position position="260"/>
    </location>
    <ligand>
        <name>NAD(+)</name>
        <dbReference type="ChEBI" id="CHEBI:57540"/>
    </ligand>
</feature>
<dbReference type="Proteomes" id="UP000494245">
    <property type="component" value="Unassembled WGS sequence"/>
</dbReference>
<dbReference type="SUPFAM" id="SSF51905">
    <property type="entry name" value="FAD/NAD(P)-binding domain"/>
    <property type="match status" value="1"/>
</dbReference>
<protein>
    <submittedName>
        <fullName evidence="8">Glutathione amide reductase</fullName>
        <ecNumber evidence="8">1.8.1.16</ecNumber>
    </submittedName>
</protein>
<evidence type="ECO:0000259" key="6">
    <source>
        <dbReference type="Pfam" id="PF02852"/>
    </source>
</evidence>
<evidence type="ECO:0000259" key="7">
    <source>
        <dbReference type="Pfam" id="PF07992"/>
    </source>
</evidence>
<name>A0A6V8LLB5_9BACT</name>
<dbReference type="PANTHER" id="PTHR43014:SF5">
    <property type="entry name" value="GLUTATHIONE REDUCTASE (NADPH)"/>
    <property type="match status" value="1"/>
</dbReference>
<dbReference type="PRINTS" id="PR00411">
    <property type="entry name" value="PNDRDTASEI"/>
</dbReference>
<feature type="domain" description="FAD/NAD(P)-binding" evidence="7">
    <location>
        <begin position="5"/>
        <end position="315"/>
    </location>
</feature>
<dbReference type="Pfam" id="PF07992">
    <property type="entry name" value="Pyr_redox_2"/>
    <property type="match status" value="1"/>
</dbReference>
<dbReference type="InterPro" id="IPR004099">
    <property type="entry name" value="Pyr_nucl-diS_OxRdtase_dimer"/>
</dbReference>
<dbReference type="Gene3D" id="3.50.50.60">
    <property type="entry name" value="FAD/NAD(P)-binding domain"/>
    <property type="match status" value="2"/>
</dbReference>
<dbReference type="RefSeq" id="WP_173082505.1">
    <property type="nucleotide sequence ID" value="NZ_BLTE01000004.1"/>
</dbReference>
<keyword evidence="4" id="KW-0547">Nucleotide-binding</keyword>
<evidence type="ECO:0000313" key="8">
    <source>
        <dbReference type="EMBL" id="GFK93463.1"/>
    </source>
</evidence>
<reference evidence="8 9" key="1">
    <citation type="submission" date="2020-04" db="EMBL/GenBank/DDBJ databases">
        <authorList>
            <consortium name="Desulfovibrio sp. FSS-1 genome sequencing consortium"/>
            <person name="Shimoshige H."/>
            <person name="Kobayashi H."/>
            <person name="Maekawa T."/>
        </authorList>
    </citation>
    <scope>NUCLEOTIDE SEQUENCE [LARGE SCALE GENOMIC DNA]</scope>
    <source>
        <strain evidence="8 9">SIID29052-01</strain>
    </source>
</reference>
<keyword evidence="9" id="KW-1185">Reference proteome</keyword>
<dbReference type="GO" id="GO:0016491">
    <property type="term" value="F:oxidoreductase activity"/>
    <property type="evidence" value="ECO:0007669"/>
    <property type="project" value="UniProtKB-KW"/>
</dbReference>
<reference evidence="8 9" key="2">
    <citation type="submission" date="2020-05" db="EMBL/GenBank/DDBJ databases">
        <title>Draft genome sequence of Desulfovibrio sp. strainFSS-1.</title>
        <authorList>
            <person name="Shimoshige H."/>
            <person name="Kobayashi H."/>
            <person name="Maekawa T."/>
        </authorList>
    </citation>
    <scope>NUCLEOTIDE SEQUENCE [LARGE SCALE GENOMIC DNA]</scope>
    <source>
        <strain evidence="8 9">SIID29052-01</strain>
    </source>
</reference>
<comment type="cofactor">
    <cofactor evidence="4">
        <name>FAD</name>
        <dbReference type="ChEBI" id="CHEBI:57692"/>
    </cofactor>
    <text evidence="4">Binds 1 FAD per subunit.</text>
</comment>
<dbReference type="InterPro" id="IPR023753">
    <property type="entry name" value="FAD/NAD-binding_dom"/>
</dbReference>
<keyword evidence="2" id="KW-0285">Flavoprotein</keyword>
<accession>A0A6V8LLB5</accession>
<dbReference type="AlphaFoldDB" id="A0A6V8LLB5"/>
<dbReference type="InterPro" id="IPR016156">
    <property type="entry name" value="FAD/NAD-linked_Rdtase_dimer_sf"/>
</dbReference>
<dbReference type="PIRSF" id="PIRSF000350">
    <property type="entry name" value="Mercury_reductase_MerA"/>
    <property type="match status" value="1"/>
</dbReference>
<keyword evidence="4" id="KW-0520">NAD</keyword>
<dbReference type="EC" id="1.8.1.16" evidence="8"/>
<dbReference type="Pfam" id="PF02852">
    <property type="entry name" value="Pyr_redox_dim"/>
    <property type="match status" value="1"/>
</dbReference>
<dbReference type="GO" id="GO:0000166">
    <property type="term" value="F:nucleotide binding"/>
    <property type="evidence" value="ECO:0007669"/>
    <property type="project" value="UniProtKB-KW"/>
</dbReference>
<comment type="caution">
    <text evidence="8">The sequence shown here is derived from an EMBL/GenBank/DDBJ whole genome shotgun (WGS) entry which is preliminary data.</text>
</comment>
<evidence type="ECO:0000256" key="1">
    <source>
        <dbReference type="ARBA" id="ARBA00007532"/>
    </source>
</evidence>
<feature type="disulfide bond" description="Redox-active" evidence="5">
    <location>
        <begin position="42"/>
        <end position="47"/>
    </location>
</feature>
<keyword evidence="8" id="KW-0560">Oxidoreductase</keyword>
<dbReference type="SUPFAM" id="SSF55424">
    <property type="entry name" value="FAD/NAD-linked reductases, dimerisation (C-terminal) domain"/>
    <property type="match status" value="1"/>
</dbReference>
<dbReference type="EMBL" id="BLTE01000004">
    <property type="protein sequence ID" value="GFK93463.1"/>
    <property type="molecule type" value="Genomic_DNA"/>
</dbReference>
<evidence type="ECO:0000256" key="2">
    <source>
        <dbReference type="ARBA" id="ARBA00022630"/>
    </source>
</evidence>
<comment type="similarity">
    <text evidence="1">Belongs to the class-I pyridine nucleotide-disulfide oxidoreductase family.</text>
</comment>
<dbReference type="InterPro" id="IPR001100">
    <property type="entry name" value="Pyr_nuc-diS_OxRdtase"/>
</dbReference>
<dbReference type="PRINTS" id="PR00368">
    <property type="entry name" value="FADPNR"/>
</dbReference>
<keyword evidence="3 4" id="KW-0274">FAD</keyword>
<evidence type="ECO:0000256" key="3">
    <source>
        <dbReference type="ARBA" id="ARBA00022827"/>
    </source>
</evidence>
<dbReference type="InterPro" id="IPR036188">
    <property type="entry name" value="FAD/NAD-bd_sf"/>
</dbReference>
<feature type="binding site" evidence="4">
    <location>
        <begin position="173"/>
        <end position="180"/>
    </location>
    <ligand>
        <name>NAD(+)</name>
        <dbReference type="ChEBI" id="CHEBI:57540"/>
    </ligand>
</feature>
<feature type="binding site" evidence="4">
    <location>
        <begin position="138"/>
        <end position="140"/>
    </location>
    <ligand>
        <name>FAD</name>
        <dbReference type="ChEBI" id="CHEBI:57692"/>
    </ligand>
</feature>
<sequence length="445" mass="47007">MSPSYDVLVIGSGAAGATAARILVKAGRSVALAEGGDFGGTCALRGCEPKKVLAETAHAVARAREMGRRNGVRGQLSVSWPELAALKQSYVDSVPPRAEASLEMAGIDLYHGRARFTGTETLLVDGQELSAGHILLATGSRPHALDIPGAELLATSDDFLNLKELPGRILFLGGGYIALEFAQIAAIAGARVTVAARGDRLLRRFEPEMVEALLEASRELGVEILTGAPPRRVERTASGLAVRLENGATLEADLVVNGSGRVPDLDGLDLDAAGIESRNGRLVLDPFLKTTNPKVYAAGDAAGIAQLTPTAVMEAKAVAANILEGDHVRPDHSLVPSCVFTHPPLAAVGLTEAQARAAGVPFEVRQARDLTWPELTRLGIRRSGYKLLLEPDGGRLLGIAYLGEAAAEVANQAMLVMRLGLRQSEIMDIAWAYPSFGYALRYMLS</sequence>
<dbReference type="Gene3D" id="3.30.390.30">
    <property type="match status" value="1"/>
</dbReference>
<evidence type="ECO:0000256" key="5">
    <source>
        <dbReference type="PIRSR" id="PIRSR000350-4"/>
    </source>
</evidence>